<dbReference type="PANTHER" id="PTHR14969:SF13">
    <property type="entry name" value="AT30094P"/>
    <property type="match status" value="1"/>
</dbReference>
<dbReference type="InterPro" id="IPR000326">
    <property type="entry name" value="PAP2/HPO"/>
</dbReference>
<dbReference type="CDD" id="cd03392">
    <property type="entry name" value="PAP2_like_2"/>
    <property type="match status" value="1"/>
</dbReference>
<reference evidence="3" key="1">
    <citation type="submission" date="2023-07" db="EMBL/GenBank/DDBJ databases">
        <title>The genome sequence of Rhodocytophaga aerolata KACC 12507.</title>
        <authorList>
            <person name="Zhang X."/>
        </authorList>
    </citation>
    <scope>NUCLEOTIDE SEQUENCE</scope>
    <source>
        <strain evidence="3">KACC 12507</strain>
    </source>
</reference>
<dbReference type="Proteomes" id="UP001168528">
    <property type="component" value="Unassembled WGS sequence"/>
</dbReference>
<feature type="transmembrane region" description="Helical" evidence="1">
    <location>
        <begin position="45"/>
        <end position="67"/>
    </location>
</feature>
<dbReference type="EMBL" id="JAUKPO010000010">
    <property type="protein sequence ID" value="MDO1448100.1"/>
    <property type="molecule type" value="Genomic_DNA"/>
</dbReference>
<keyword evidence="1" id="KW-0472">Membrane</keyword>
<name>A0ABT8R7M0_9BACT</name>
<dbReference type="Gene3D" id="1.20.144.10">
    <property type="entry name" value="Phosphatidic acid phosphatase type 2/haloperoxidase"/>
    <property type="match status" value="1"/>
</dbReference>
<sequence length="266" mass="30590">MALAQQKNILARFFSNAHQWVAQSTWFRKFRSHYPQAYTFIRNRFALNVFTGFPLTILVSVFIINILTFSEIAENVIDSEAIVVIDQEVTHFLYKARNQMVGQVFYLISYLGSQKGSIIIGVLVSIILLKQGRKTYFVALWLVLLGVGLSVRYGKLIFHRVRPADVGFYEETNFSFPSGHSTTAMVLFGMLTYFLMRNSHSRKQRLLYFLMGLLLVLLVGFSRIYLGVHFLSDVLGGYLLGATWMIMGITVIEWLSYKKELRNIPQ</sequence>
<feature type="transmembrane region" description="Helical" evidence="1">
    <location>
        <begin position="104"/>
        <end position="129"/>
    </location>
</feature>
<dbReference type="InterPro" id="IPR036938">
    <property type="entry name" value="PAP2/HPO_sf"/>
</dbReference>
<dbReference type="Pfam" id="PF01569">
    <property type="entry name" value="PAP2"/>
    <property type="match status" value="1"/>
</dbReference>
<feature type="domain" description="Phosphatidic acid phosphatase type 2/haloperoxidase" evidence="2">
    <location>
        <begin position="135"/>
        <end position="249"/>
    </location>
</feature>
<organism evidence="3 4">
    <name type="scientific">Rhodocytophaga aerolata</name>
    <dbReference type="NCBI Taxonomy" id="455078"/>
    <lineage>
        <taxon>Bacteria</taxon>
        <taxon>Pseudomonadati</taxon>
        <taxon>Bacteroidota</taxon>
        <taxon>Cytophagia</taxon>
        <taxon>Cytophagales</taxon>
        <taxon>Rhodocytophagaceae</taxon>
        <taxon>Rhodocytophaga</taxon>
    </lineage>
</organism>
<proteinExistence type="predicted"/>
<feature type="transmembrane region" description="Helical" evidence="1">
    <location>
        <begin position="238"/>
        <end position="257"/>
    </location>
</feature>
<evidence type="ECO:0000313" key="3">
    <source>
        <dbReference type="EMBL" id="MDO1448100.1"/>
    </source>
</evidence>
<keyword evidence="4" id="KW-1185">Reference proteome</keyword>
<dbReference type="PANTHER" id="PTHR14969">
    <property type="entry name" value="SPHINGOSINE-1-PHOSPHATE PHOSPHOHYDROLASE"/>
    <property type="match status" value="1"/>
</dbReference>
<gene>
    <name evidence="3" type="ORF">Q0590_17635</name>
</gene>
<feature type="transmembrane region" description="Helical" evidence="1">
    <location>
        <begin position="136"/>
        <end position="154"/>
    </location>
</feature>
<dbReference type="SMART" id="SM00014">
    <property type="entry name" value="acidPPc"/>
    <property type="match status" value="1"/>
</dbReference>
<keyword evidence="1" id="KW-1133">Transmembrane helix</keyword>
<evidence type="ECO:0000259" key="2">
    <source>
        <dbReference type="SMART" id="SM00014"/>
    </source>
</evidence>
<protein>
    <submittedName>
        <fullName evidence="3">Phosphatase PAP2 family protein</fullName>
    </submittedName>
</protein>
<feature type="transmembrane region" description="Helical" evidence="1">
    <location>
        <begin position="206"/>
        <end position="226"/>
    </location>
</feature>
<dbReference type="RefSeq" id="WP_302038905.1">
    <property type="nucleotide sequence ID" value="NZ_JAUKPO010000010.1"/>
</dbReference>
<keyword evidence="1" id="KW-0812">Transmembrane</keyword>
<evidence type="ECO:0000313" key="4">
    <source>
        <dbReference type="Proteomes" id="UP001168528"/>
    </source>
</evidence>
<accession>A0ABT8R7M0</accession>
<evidence type="ECO:0000256" key="1">
    <source>
        <dbReference type="SAM" id="Phobius"/>
    </source>
</evidence>
<dbReference type="SUPFAM" id="SSF48317">
    <property type="entry name" value="Acid phosphatase/Vanadium-dependent haloperoxidase"/>
    <property type="match status" value="1"/>
</dbReference>
<comment type="caution">
    <text evidence="3">The sequence shown here is derived from an EMBL/GenBank/DDBJ whole genome shotgun (WGS) entry which is preliminary data.</text>
</comment>
<feature type="transmembrane region" description="Helical" evidence="1">
    <location>
        <begin position="174"/>
        <end position="194"/>
    </location>
</feature>